<dbReference type="InterPro" id="IPR011041">
    <property type="entry name" value="Quinoprot_gluc/sorb_DH_b-prop"/>
</dbReference>
<name>A0A930XX59_9GAMM</name>
<organism evidence="3 4">
    <name type="scientific">Candidatus Amphirhobacter heronislandensis</name>
    <dbReference type="NCBI Taxonomy" id="1732024"/>
    <lineage>
        <taxon>Bacteria</taxon>
        <taxon>Pseudomonadati</taxon>
        <taxon>Pseudomonadota</taxon>
        <taxon>Gammaproteobacteria</taxon>
        <taxon>Candidatus Tethybacterales</taxon>
        <taxon>Candidatus Tethybacteraceae</taxon>
        <taxon>Candidatus Amphirhobacter</taxon>
    </lineage>
</organism>
<evidence type="ECO:0000256" key="1">
    <source>
        <dbReference type="SAM" id="SignalP"/>
    </source>
</evidence>
<keyword evidence="4" id="KW-1185">Reference proteome</keyword>
<comment type="caution">
    <text evidence="3">The sequence shown here is derived from an EMBL/GenBank/DDBJ whole genome shotgun (WGS) entry which is preliminary data.</text>
</comment>
<dbReference type="SUPFAM" id="SSF50952">
    <property type="entry name" value="Soluble quinoprotein glucose dehydrogenase"/>
    <property type="match status" value="1"/>
</dbReference>
<evidence type="ECO:0000313" key="3">
    <source>
        <dbReference type="EMBL" id="MBF2735772.1"/>
    </source>
</evidence>
<reference evidence="3" key="1">
    <citation type="submission" date="2020-10" db="EMBL/GenBank/DDBJ databases">
        <title>An improved Amphimedon queenslandica hologenome assembly reveals how three proteobacterial symbionts can extend the metabolic phenotypic of their marine sponge host.</title>
        <authorList>
            <person name="Degnan B."/>
            <person name="Degnan S."/>
            <person name="Xiang X."/>
        </authorList>
    </citation>
    <scope>NUCLEOTIDE SEQUENCE</scope>
    <source>
        <strain evidence="3">AqS2</strain>
    </source>
</reference>
<feature type="domain" description="Glucose/Sorbosone dehydrogenase" evidence="2">
    <location>
        <begin position="37"/>
        <end position="325"/>
    </location>
</feature>
<evidence type="ECO:0000313" key="4">
    <source>
        <dbReference type="Proteomes" id="UP000604381"/>
    </source>
</evidence>
<dbReference type="PANTHER" id="PTHR19328">
    <property type="entry name" value="HEDGEHOG-INTERACTING PROTEIN"/>
    <property type="match status" value="1"/>
</dbReference>
<feature type="signal peptide" evidence="1">
    <location>
        <begin position="1"/>
        <end position="18"/>
    </location>
</feature>
<dbReference type="Pfam" id="PF07995">
    <property type="entry name" value="GSDH"/>
    <property type="match status" value="1"/>
</dbReference>
<dbReference type="AlphaFoldDB" id="A0A930XX59"/>
<keyword evidence="1" id="KW-0732">Signal</keyword>
<gene>
    <name evidence="3" type="ORF">ISN26_06855</name>
</gene>
<dbReference type="PANTHER" id="PTHR19328:SF75">
    <property type="entry name" value="ALDOSE SUGAR DEHYDROGENASE YLII"/>
    <property type="match status" value="1"/>
</dbReference>
<dbReference type="EMBL" id="JADHEI010000052">
    <property type="protein sequence ID" value="MBF2735772.1"/>
    <property type="molecule type" value="Genomic_DNA"/>
</dbReference>
<dbReference type="Proteomes" id="UP000604381">
    <property type="component" value="Unassembled WGS sequence"/>
</dbReference>
<evidence type="ECO:0000259" key="2">
    <source>
        <dbReference type="Pfam" id="PF07995"/>
    </source>
</evidence>
<feature type="non-terminal residue" evidence="3">
    <location>
        <position position="331"/>
    </location>
</feature>
<protein>
    <submittedName>
        <fullName evidence="3">PQQ-dependent sugar dehydrogenase</fullName>
    </submittedName>
</protein>
<feature type="chain" id="PRO_5037303814" evidence="1">
    <location>
        <begin position="19"/>
        <end position="331"/>
    </location>
</feature>
<dbReference type="InterPro" id="IPR011042">
    <property type="entry name" value="6-blade_b-propeller_TolB-like"/>
</dbReference>
<sequence length="331" mass="35615">MTRILSLVLVLLSSIAAAQTLPSSEGDLALTPVVQGLEFPWAFGFLPDGQIIITERGGRIYLADPATGARTELPGGPEAKVAGQGGLLDVLVPRDFAASRELFFTYSKEQERWRGAGTALARAELSPEGDRLTGLRDLYVIAAGSTGGRHFGSRILEGEDGSLYFTVGDRGDRPSAQDLERENGSVLRVNRDGSIPEDNPFVGQGAAKGAIWSYGHRNAQGAAWGLDGALWTVEHGARGGDEVNRVEPGRRNYGWPIISYGVHYIGTKIGEGAAKPGLEQPNFYWDPSIAPSGMMVYSGKLWPAWRGHIFVGSLKFSMISRLEGTEQLTEA</sequence>
<accession>A0A930XX59</accession>
<dbReference type="InterPro" id="IPR012938">
    <property type="entry name" value="Glc/Sorbosone_DH"/>
</dbReference>
<dbReference type="Gene3D" id="2.120.10.30">
    <property type="entry name" value="TolB, C-terminal domain"/>
    <property type="match status" value="1"/>
</dbReference>
<proteinExistence type="predicted"/>